<dbReference type="PANTHER" id="PTHR43861">
    <property type="entry name" value="TRANS-ACONITATE 2-METHYLTRANSFERASE-RELATED"/>
    <property type="match status" value="1"/>
</dbReference>
<dbReference type="Gene3D" id="3.40.50.150">
    <property type="entry name" value="Vaccinia Virus protein VP39"/>
    <property type="match status" value="1"/>
</dbReference>
<organism evidence="1 2">
    <name type="scientific">Mucilaginibacter segetis</name>
    <dbReference type="NCBI Taxonomy" id="2793071"/>
    <lineage>
        <taxon>Bacteria</taxon>
        <taxon>Pseudomonadati</taxon>
        <taxon>Bacteroidota</taxon>
        <taxon>Sphingobacteriia</taxon>
        <taxon>Sphingobacteriales</taxon>
        <taxon>Sphingobacteriaceae</taxon>
        <taxon>Mucilaginibacter</taxon>
    </lineage>
</organism>
<dbReference type="CDD" id="cd02440">
    <property type="entry name" value="AdoMet_MTases"/>
    <property type="match status" value="1"/>
</dbReference>
<reference evidence="1" key="1">
    <citation type="submission" date="2020-12" db="EMBL/GenBank/DDBJ databases">
        <title>Bacterial novel species Mucilaginibacter sp. SD-g isolated from soil.</title>
        <authorList>
            <person name="Jung H.-Y."/>
        </authorList>
    </citation>
    <scope>NUCLEOTIDE SEQUENCE</scope>
    <source>
        <strain evidence="1">SD-g</strain>
    </source>
</reference>
<gene>
    <name evidence="1" type="ORF">I5M19_08760</name>
</gene>
<sequence length="207" mass="23745">MAEYQEHNFHSENPSHLWHYIQESLLSLINKEDNRCILDLGCGNGYLVNNLIAYGYNAYGIDASQTGIAIAKQKNPDRFFIQDLDDSKLPVEIRDLKFDTIISTEVIEHLYNPFAFIDFCKSILDETNGELIISTPYHGYFKNLILSVFNKWDKHTNPVAVGGHIKFWSKNTLSKLLTDAGFTIVDFKGCGRFPYLWKSMIIKAKLN</sequence>
<accession>A0A934PU14</accession>
<comment type="caution">
    <text evidence="1">The sequence shown here is derived from an EMBL/GenBank/DDBJ whole genome shotgun (WGS) entry which is preliminary data.</text>
</comment>
<keyword evidence="1" id="KW-0489">Methyltransferase</keyword>
<dbReference type="Proteomes" id="UP000613193">
    <property type="component" value="Unassembled WGS sequence"/>
</dbReference>
<dbReference type="RefSeq" id="WP_200065825.1">
    <property type="nucleotide sequence ID" value="NZ_JAEHFW010000001.1"/>
</dbReference>
<dbReference type="EMBL" id="JAEHFW010000001">
    <property type="protein sequence ID" value="MBK0379395.1"/>
    <property type="molecule type" value="Genomic_DNA"/>
</dbReference>
<keyword evidence="2" id="KW-1185">Reference proteome</keyword>
<dbReference type="GO" id="GO:0032259">
    <property type="term" value="P:methylation"/>
    <property type="evidence" value="ECO:0007669"/>
    <property type="project" value="UniProtKB-KW"/>
</dbReference>
<dbReference type="GO" id="GO:0008168">
    <property type="term" value="F:methyltransferase activity"/>
    <property type="evidence" value="ECO:0007669"/>
    <property type="project" value="UniProtKB-KW"/>
</dbReference>
<dbReference type="InterPro" id="IPR029063">
    <property type="entry name" value="SAM-dependent_MTases_sf"/>
</dbReference>
<proteinExistence type="predicted"/>
<dbReference type="PANTHER" id="PTHR43861:SF6">
    <property type="entry name" value="METHYLTRANSFERASE TYPE 11"/>
    <property type="match status" value="1"/>
</dbReference>
<dbReference type="SUPFAM" id="SSF53335">
    <property type="entry name" value="S-adenosyl-L-methionine-dependent methyltransferases"/>
    <property type="match status" value="1"/>
</dbReference>
<evidence type="ECO:0000313" key="2">
    <source>
        <dbReference type="Proteomes" id="UP000613193"/>
    </source>
</evidence>
<evidence type="ECO:0000313" key="1">
    <source>
        <dbReference type="EMBL" id="MBK0379395.1"/>
    </source>
</evidence>
<dbReference type="AlphaFoldDB" id="A0A934PU14"/>
<keyword evidence="1" id="KW-0808">Transferase</keyword>
<name>A0A934PU14_9SPHI</name>
<dbReference type="Pfam" id="PF13489">
    <property type="entry name" value="Methyltransf_23"/>
    <property type="match status" value="1"/>
</dbReference>
<protein>
    <submittedName>
        <fullName evidence="1">Class I SAM-dependent methyltransferase</fullName>
    </submittedName>
</protein>